<gene>
    <name evidence="1" type="ORF">NPIL_100191</name>
</gene>
<evidence type="ECO:0000313" key="2">
    <source>
        <dbReference type="Proteomes" id="UP000887013"/>
    </source>
</evidence>
<reference evidence="1" key="1">
    <citation type="submission" date="2020-08" db="EMBL/GenBank/DDBJ databases">
        <title>Multicomponent nature underlies the extraordinary mechanical properties of spider dragline silk.</title>
        <authorList>
            <person name="Kono N."/>
            <person name="Nakamura H."/>
            <person name="Mori M."/>
            <person name="Yoshida Y."/>
            <person name="Ohtoshi R."/>
            <person name="Malay A.D."/>
            <person name="Moran D.A.P."/>
            <person name="Tomita M."/>
            <person name="Numata K."/>
            <person name="Arakawa K."/>
        </authorList>
    </citation>
    <scope>NUCLEOTIDE SEQUENCE</scope>
</reference>
<dbReference type="Proteomes" id="UP000887013">
    <property type="component" value="Unassembled WGS sequence"/>
</dbReference>
<protein>
    <submittedName>
        <fullName evidence="1">Uncharacterized protein</fullName>
    </submittedName>
</protein>
<proteinExistence type="predicted"/>
<comment type="caution">
    <text evidence="1">The sequence shown here is derived from an EMBL/GenBank/DDBJ whole genome shotgun (WGS) entry which is preliminary data.</text>
</comment>
<organism evidence="1 2">
    <name type="scientific">Nephila pilipes</name>
    <name type="common">Giant wood spider</name>
    <name type="synonym">Nephila maculata</name>
    <dbReference type="NCBI Taxonomy" id="299642"/>
    <lineage>
        <taxon>Eukaryota</taxon>
        <taxon>Metazoa</taxon>
        <taxon>Ecdysozoa</taxon>
        <taxon>Arthropoda</taxon>
        <taxon>Chelicerata</taxon>
        <taxon>Arachnida</taxon>
        <taxon>Araneae</taxon>
        <taxon>Araneomorphae</taxon>
        <taxon>Entelegynae</taxon>
        <taxon>Araneoidea</taxon>
        <taxon>Nephilidae</taxon>
        <taxon>Nephila</taxon>
    </lineage>
</organism>
<dbReference type="AlphaFoldDB" id="A0A8X6NV63"/>
<evidence type="ECO:0000313" key="1">
    <source>
        <dbReference type="EMBL" id="GFT32647.1"/>
    </source>
</evidence>
<keyword evidence="2" id="KW-1185">Reference proteome</keyword>
<sequence>MRSTAGLERWGEKKTNRVASCILLKRDIPWMRVAKGGMVVNIDFCYDELGSSEYDVQCSPLWMGGQSDGRVVRLKLRGHRGLRLEAEDVRYWCWIEVFRKWKPSTFQNMI</sequence>
<dbReference type="EMBL" id="BMAW01013191">
    <property type="protein sequence ID" value="GFT32647.1"/>
    <property type="molecule type" value="Genomic_DNA"/>
</dbReference>
<accession>A0A8X6NV63</accession>
<name>A0A8X6NV63_NEPPI</name>